<dbReference type="InterPro" id="IPR001098">
    <property type="entry name" value="DNA-dir_DNA_pol_A_palm_dom"/>
</dbReference>
<dbReference type="FunFam" id="1.10.150.20:FF:000002">
    <property type="entry name" value="DNA polymerase I"/>
    <property type="match status" value="1"/>
</dbReference>
<dbReference type="Gene3D" id="3.30.420.10">
    <property type="entry name" value="Ribonuclease H-like superfamily/Ribonuclease H"/>
    <property type="match status" value="1"/>
</dbReference>
<dbReference type="InterPro" id="IPR012337">
    <property type="entry name" value="RNaseH-like_sf"/>
</dbReference>
<accession>A0A6J5N454</accession>
<gene>
    <name evidence="4" type="ORF">UFOVP629_35</name>
</gene>
<dbReference type="EMBL" id="LR796612">
    <property type="protein sequence ID" value="CAB4154290.1"/>
    <property type="molecule type" value="Genomic_DNA"/>
</dbReference>
<reference evidence="4" key="1">
    <citation type="submission" date="2020-04" db="EMBL/GenBank/DDBJ databases">
        <authorList>
            <person name="Chiriac C."/>
            <person name="Salcher M."/>
            <person name="Ghai R."/>
            <person name="Kavagutti S V."/>
        </authorList>
    </citation>
    <scope>NUCLEOTIDE SEQUENCE</scope>
</reference>
<dbReference type="GO" id="GO:0008408">
    <property type="term" value="F:3'-5' exonuclease activity"/>
    <property type="evidence" value="ECO:0007669"/>
    <property type="project" value="InterPro"/>
</dbReference>
<dbReference type="PANTHER" id="PTHR10133">
    <property type="entry name" value="DNA POLYMERASE I"/>
    <property type="match status" value="1"/>
</dbReference>
<dbReference type="SMART" id="SM00482">
    <property type="entry name" value="POLAc"/>
    <property type="match status" value="1"/>
</dbReference>
<evidence type="ECO:0000256" key="2">
    <source>
        <dbReference type="ARBA" id="ARBA00023109"/>
    </source>
</evidence>
<dbReference type="Gene3D" id="1.10.150.20">
    <property type="entry name" value="5' to 3' exonuclease, C-terminal subdomain"/>
    <property type="match status" value="1"/>
</dbReference>
<dbReference type="Pfam" id="PF00476">
    <property type="entry name" value="DNA_pol_A"/>
    <property type="match status" value="1"/>
</dbReference>
<dbReference type="PANTHER" id="PTHR10133:SF27">
    <property type="entry name" value="DNA POLYMERASE NU"/>
    <property type="match status" value="1"/>
</dbReference>
<dbReference type="GO" id="GO:0006261">
    <property type="term" value="P:DNA-templated DNA replication"/>
    <property type="evidence" value="ECO:0007669"/>
    <property type="project" value="InterPro"/>
</dbReference>
<dbReference type="GO" id="GO:0006302">
    <property type="term" value="P:double-strand break repair"/>
    <property type="evidence" value="ECO:0007669"/>
    <property type="project" value="TreeGrafter"/>
</dbReference>
<keyword evidence="1" id="KW-0235">DNA replication</keyword>
<dbReference type="SUPFAM" id="SSF56672">
    <property type="entry name" value="DNA/RNA polymerases"/>
    <property type="match status" value="1"/>
</dbReference>
<name>A0A6J5N454_9CAUD</name>
<dbReference type="GO" id="GO:0003677">
    <property type="term" value="F:DNA binding"/>
    <property type="evidence" value="ECO:0007669"/>
    <property type="project" value="InterPro"/>
</dbReference>
<keyword evidence="4" id="KW-0269">Exonuclease</keyword>
<evidence type="ECO:0000313" key="4">
    <source>
        <dbReference type="EMBL" id="CAB4154290.1"/>
    </source>
</evidence>
<keyword evidence="2" id="KW-1194">Viral DNA replication</keyword>
<evidence type="ECO:0000256" key="1">
    <source>
        <dbReference type="ARBA" id="ARBA00022705"/>
    </source>
</evidence>
<dbReference type="GO" id="GO:0003887">
    <property type="term" value="F:DNA-directed DNA polymerase activity"/>
    <property type="evidence" value="ECO:0007669"/>
    <property type="project" value="InterPro"/>
</dbReference>
<dbReference type="InterPro" id="IPR002298">
    <property type="entry name" value="DNA_polymerase_A"/>
</dbReference>
<dbReference type="Gene3D" id="3.30.70.370">
    <property type="match status" value="1"/>
</dbReference>
<evidence type="ECO:0000259" key="3">
    <source>
        <dbReference type="SMART" id="SM00482"/>
    </source>
</evidence>
<organism evidence="4">
    <name type="scientific">uncultured Caudovirales phage</name>
    <dbReference type="NCBI Taxonomy" id="2100421"/>
    <lineage>
        <taxon>Viruses</taxon>
        <taxon>Duplodnaviria</taxon>
        <taxon>Heunggongvirae</taxon>
        <taxon>Uroviricota</taxon>
        <taxon>Caudoviricetes</taxon>
        <taxon>Peduoviridae</taxon>
        <taxon>Maltschvirus</taxon>
        <taxon>Maltschvirus maltsch</taxon>
    </lineage>
</organism>
<dbReference type="Pfam" id="PF01612">
    <property type="entry name" value="DNA_pol_A_exo1"/>
    <property type="match status" value="1"/>
</dbReference>
<dbReference type="GO" id="GO:0039693">
    <property type="term" value="P:viral DNA genome replication"/>
    <property type="evidence" value="ECO:0007669"/>
    <property type="project" value="UniProtKB-KW"/>
</dbReference>
<sequence>MAHNAFEVGGRNAPHFVSTVEELEEIVRVVQEHGAFVFDVETYGSVDRHPDVEKWIEKEWQEHLATLKTTSEDVLARAREIIVGRWKNMLALDPLRNSVFWIAIATEGRSWAIPMGHPNGEVIIPEERGDGSTVPPPGYRKFTSTGKESMAKARYFKPAVFSPAPQQLTPAEVFSTLRPLFFSDIVKIGHNVKFDARSVRKYFGGDLPEGPFLDTMLMQHIVNENLMEYNLAHLISHNFEGFSAYHRDGKLGAIITEVSFSKALHYVHLDARWTWLLYKVLYKKITHVPELLHCLRQDMQVLRVIMEMEDTGIPVNQREMTALGKRLEIRLNEILLDINDYAPPGFNPDSSKHKQQLLFNKKREGGLGLKSVKTTPGGNASVDEEALHKLEIKHPVVPMLIEWAETKKLVTTYVDGLLPKLHQGRLHPSFHLHRTATGRLSSSNPNLQNIPRDSTVRNLFRAPAGYELLVADYDQIELRVMCMFSHDPKMSEFFLTGQDIHAGAAALVLGKDVNDVTSEERQLGKGVNFLTAYGGGSQKLARTTGITEDHAKHVIDQYYQQFSGITKWKQQVIAEGRSKGYVSTISGRRRHLPDLCSSDNNLKARAERQAVNAVVQGSAADICKKAMIDVYEALSGLEAKMLVQVHDELLVMTRSELSADIFPVMIQAMGDGVVYEGIPLKVSGHAASSWAEAKGG</sequence>
<keyword evidence="4" id="KW-0540">Nuclease</keyword>
<dbReference type="Gene3D" id="1.20.1060.10">
    <property type="entry name" value="Taq DNA Polymerase, Chain T, domain 4"/>
    <property type="match status" value="1"/>
</dbReference>
<dbReference type="InterPro" id="IPR036397">
    <property type="entry name" value="RNaseH_sf"/>
</dbReference>
<keyword evidence="4" id="KW-0378">Hydrolase</keyword>
<proteinExistence type="predicted"/>
<feature type="domain" description="DNA-directed DNA polymerase family A palm" evidence="3">
    <location>
        <begin position="453"/>
        <end position="657"/>
    </location>
</feature>
<dbReference type="SUPFAM" id="SSF53098">
    <property type="entry name" value="Ribonuclease H-like"/>
    <property type="match status" value="1"/>
</dbReference>
<dbReference type="InterPro" id="IPR043502">
    <property type="entry name" value="DNA/RNA_pol_sf"/>
</dbReference>
<dbReference type="PRINTS" id="PR00868">
    <property type="entry name" value="DNAPOLI"/>
</dbReference>
<protein>
    <submittedName>
        <fullName evidence="4">PolA DNA polymerase I - 3'-5' exonuclease and polymerase domains</fullName>
    </submittedName>
</protein>
<dbReference type="InterPro" id="IPR002562">
    <property type="entry name" value="3'-5'_exonuclease_dom"/>
</dbReference>